<keyword evidence="4" id="KW-1185">Reference proteome</keyword>
<dbReference type="GO" id="GO:0005524">
    <property type="term" value="F:ATP binding"/>
    <property type="evidence" value="ECO:0007669"/>
    <property type="project" value="TreeGrafter"/>
</dbReference>
<dbReference type="PANTHER" id="PTHR43384:SF10">
    <property type="entry name" value="ATPASE INVOLVED IN CHROMOSOME PARTITIONING, PARA_MIND FAMILY"/>
    <property type="match status" value="1"/>
</dbReference>
<protein>
    <recommendedName>
        <fullName evidence="2">CobQ/CobB/MinD/ParA nucleotide binding domain-containing protein</fullName>
    </recommendedName>
</protein>
<dbReference type="EMBL" id="RDFA01000009">
    <property type="protein sequence ID" value="RXK46405.1"/>
    <property type="molecule type" value="Genomic_DNA"/>
</dbReference>
<sequence length="461" mass="47264">MSSAAMAPASPSRRKSPLSHAQRRRNYLNCRLVTAPVISARRVVQRTMGDGVYAIAGGKGGVGKTTTAINLGVVLGQAGYEVVVVDADLAMPDVGRQLHVDQERGLHSVLSEAAAVREVVVDGPGGLAVIPGDGDLASFADADPARLRKVFNLLGIAYDVVLVDTAPGLQNEAVITYQEVDGVVLVTTPEPNAVADMEKTGRLAADVGADLLGAVVTHGEGRRAREAAGELDRDLLGVVPRHSTGGPITAVAPDDAAADAYRRIGAALPAVDAEAVVPDGTAAVSDGVPNVDRTEPDSDEATADTSADGTVSADTETGDTDAAPATVDTPESDDDTEPIETGEPDDASESGEPTETRDETDEGTEPGADEDRDERVDTESEDAEPVARVTGEPDTAEPPEPAESDGGRDAADPDAAASPRLTAELPRATAVAGDDTAETDGSETPDDEPEGFDRDSDGPAS</sequence>
<reference evidence="3 4" key="1">
    <citation type="submission" date="2019-01" db="EMBL/GenBank/DDBJ databases">
        <title>Halorientalis sp. F13-25 a new haloarchaeum isolated from hypersaline water.</title>
        <authorList>
            <person name="Ana D.-V."/>
            <person name="Cristina S.-P."/>
            <person name="Antonio V."/>
        </authorList>
    </citation>
    <scope>NUCLEOTIDE SEQUENCE [LARGE SCALE GENOMIC DNA]</scope>
    <source>
        <strain evidence="3 4">F13-25</strain>
    </source>
</reference>
<dbReference type="GO" id="GO:0009898">
    <property type="term" value="C:cytoplasmic side of plasma membrane"/>
    <property type="evidence" value="ECO:0007669"/>
    <property type="project" value="TreeGrafter"/>
</dbReference>
<gene>
    <name evidence="3" type="ORF">EAF64_19115</name>
</gene>
<feature type="compositionally biased region" description="Low complexity" evidence="1">
    <location>
        <begin position="1"/>
        <end position="11"/>
    </location>
</feature>
<comment type="caution">
    <text evidence="3">The sequence shown here is derived from an EMBL/GenBank/DDBJ whole genome shotgun (WGS) entry which is preliminary data.</text>
</comment>
<feature type="compositionally biased region" description="Acidic residues" evidence="1">
    <location>
        <begin position="330"/>
        <end position="349"/>
    </location>
</feature>
<name>A0A498KRT4_9EURY</name>
<dbReference type="SUPFAM" id="SSF52540">
    <property type="entry name" value="P-loop containing nucleoside triphosphate hydrolases"/>
    <property type="match status" value="1"/>
</dbReference>
<dbReference type="InterPro" id="IPR050625">
    <property type="entry name" value="ParA/MinD_ATPase"/>
</dbReference>
<dbReference type="InterPro" id="IPR002586">
    <property type="entry name" value="CobQ/CobB/MinD/ParA_Nub-bd_dom"/>
</dbReference>
<feature type="region of interest" description="Disordered" evidence="1">
    <location>
        <begin position="281"/>
        <end position="461"/>
    </location>
</feature>
<feature type="compositionally biased region" description="Acidic residues" evidence="1">
    <location>
        <begin position="435"/>
        <end position="450"/>
    </location>
</feature>
<evidence type="ECO:0000259" key="2">
    <source>
        <dbReference type="Pfam" id="PF01656"/>
    </source>
</evidence>
<feature type="compositionally biased region" description="Acidic residues" evidence="1">
    <location>
        <begin position="358"/>
        <end position="372"/>
    </location>
</feature>
<evidence type="ECO:0000313" key="4">
    <source>
        <dbReference type="Proteomes" id="UP000289691"/>
    </source>
</evidence>
<feature type="compositionally biased region" description="Acidic residues" evidence="1">
    <location>
        <begin position="394"/>
        <end position="403"/>
    </location>
</feature>
<feature type="region of interest" description="Disordered" evidence="1">
    <location>
        <begin position="1"/>
        <end position="22"/>
    </location>
</feature>
<dbReference type="Proteomes" id="UP000289691">
    <property type="component" value="Unassembled WGS sequence"/>
</dbReference>
<evidence type="ECO:0000313" key="3">
    <source>
        <dbReference type="EMBL" id="RXK46405.1"/>
    </source>
</evidence>
<organism evidence="3 4">
    <name type="scientific">Halorientalis pallida</name>
    <dbReference type="NCBI Taxonomy" id="2479928"/>
    <lineage>
        <taxon>Archaea</taxon>
        <taxon>Methanobacteriati</taxon>
        <taxon>Methanobacteriota</taxon>
        <taxon>Stenosarchaea group</taxon>
        <taxon>Halobacteria</taxon>
        <taxon>Halobacteriales</taxon>
        <taxon>Haloarculaceae</taxon>
        <taxon>Halorientalis</taxon>
    </lineage>
</organism>
<feature type="compositionally biased region" description="Basic and acidic residues" evidence="1">
    <location>
        <begin position="451"/>
        <end position="461"/>
    </location>
</feature>
<dbReference type="InterPro" id="IPR027417">
    <property type="entry name" value="P-loop_NTPase"/>
</dbReference>
<proteinExistence type="predicted"/>
<dbReference type="Pfam" id="PF01656">
    <property type="entry name" value="CbiA"/>
    <property type="match status" value="1"/>
</dbReference>
<dbReference type="Gene3D" id="3.40.50.300">
    <property type="entry name" value="P-loop containing nucleotide triphosphate hydrolases"/>
    <property type="match status" value="1"/>
</dbReference>
<feature type="domain" description="CobQ/CobB/MinD/ParA nucleotide binding" evidence="2">
    <location>
        <begin position="54"/>
        <end position="242"/>
    </location>
</feature>
<dbReference type="AlphaFoldDB" id="A0A498KRT4"/>
<evidence type="ECO:0000256" key="1">
    <source>
        <dbReference type="SAM" id="MobiDB-lite"/>
    </source>
</evidence>
<feature type="compositionally biased region" description="Basic residues" evidence="1">
    <location>
        <begin position="12"/>
        <end position="22"/>
    </location>
</feature>
<dbReference type="GO" id="GO:0051782">
    <property type="term" value="P:negative regulation of cell division"/>
    <property type="evidence" value="ECO:0007669"/>
    <property type="project" value="TreeGrafter"/>
</dbReference>
<accession>A0A498KRT4</accession>
<dbReference type="PANTHER" id="PTHR43384">
    <property type="entry name" value="SEPTUM SITE-DETERMINING PROTEIN MIND HOMOLOG, CHLOROPLASTIC-RELATED"/>
    <property type="match status" value="1"/>
</dbReference>
<dbReference type="GO" id="GO:0016887">
    <property type="term" value="F:ATP hydrolysis activity"/>
    <property type="evidence" value="ECO:0007669"/>
    <property type="project" value="TreeGrafter"/>
</dbReference>
<dbReference type="GO" id="GO:0005829">
    <property type="term" value="C:cytosol"/>
    <property type="evidence" value="ECO:0007669"/>
    <property type="project" value="TreeGrafter"/>
</dbReference>